<feature type="transmembrane region" description="Helical" evidence="1">
    <location>
        <begin position="14"/>
        <end position="39"/>
    </location>
</feature>
<dbReference type="AlphaFoldDB" id="A0A9D1TRI6"/>
<dbReference type="EMBL" id="DXHS01000089">
    <property type="protein sequence ID" value="HIW02808.1"/>
    <property type="molecule type" value="Genomic_DNA"/>
</dbReference>
<reference evidence="3" key="2">
    <citation type="submission" date="2021-04" db="EMBL/GenBank/DDBJ databases">
        <authorList>
            <person name="Gilroy R."/>
        </authorList>
    </citation>
    <scope>NUCLEOTIDE SEQUENCE</scope>
    <source>
        <strain evidence="3">12435</strain>
    </source>
</reference>
<keyword evidence="1" id="KW-0472">Membrane</keyword>
<organism evidence="3 4">
    <name type="scientific">Candidatus Protoclostridium stercorigallinarum</name>
    <dbReference type="NCBI Taxonomy" id="2838741"/>
    <lineage>
        <taxon>Bacteria</taxon>
        <taxon>Bacillati</taxon>
        <taxon>Bacillota</taxon>
        <taxon>Clostridia</taxon>
        <taxon>Candidatus Protoclostridium</taxon>
    </lineage>
</organism>
<reference evidence="3" key="1">
    <citation type="journal article" date="2021" name="PeerJ">
        <title>Extensive microbial diversity within the chicken gut microbiome revealed by metagenomics and culture.</title>
        <authorList>
            <person name="Gilroy R."/>
            <person name="Ravi A."/>
            <person name="Getino M."/>
            <person name="Pursley I."/>
            <person name="Horton D.L."/>
            <person name="Alikhan N.F."/>
            <person name="Baker D."/>
            <person name="Gharbi K."/>
            <person name="Hall N."/>
            <person name="Watson M."/>
            <person name="Adriaenssens E.M."/>
            <person name="Foster-Nyarko E."/>
            <person name="Jarju S."/>
            <person name="Secka A."/>
            <person name="Antonio M."/>
            <person name="Oren A."/>
            <person name="Chaudhuri R.R."/>
            <person name="La Ragione R."/>
            <person name="Hildebrand F."/>
            <person name="Pallen M.J."/>
        </authorList>
    </citation>
    <scope>NUCLEOTIDE SEQUENCE</scope>
    <source>
        <strain evidence="3">12435</strain>
    </source>
</reference>
<evidence type="ECO:0000313" key="4">
    <source>
        <dbReference type="Proteomes" id="UP000823990"/>
    </source>
</evidence>
<comment type="caution">
    <text evidence="3">The sequence shown here is derived from an EMBL/GenBank/DDBJ whole genome shotgun (WGS) entry which is preliminary data.</text>
</comment>
<gene>
    <name evidence="3" type="ORF">H9892_05665</name>
</gene>
<evidence type="ECO:0000259" key="2">
    <source>
        <dbReference type="Pfam" id="PF12158"/>
    </source>
</evidence>
<dbReference type="Pfam" id="PF12158">
    <property type="entry name" value="DUF3592"/>
    <property type="match status" value="1"/>
</dbReference>
<protein>
    <submittedName>
        <fullName evidence="3">DUF3592 domain-containing protein</fullName>
    </submittedName>
</protein>
<name>A0A9D1TRI6_9FIRM</name>
<keyword evidence="1" id="KW-0812">Transmembrane</keyword>
<proteinExistence type="predicted"/>
<accession>A0A9D1TRI6</accession>
<dbReference type="InterPro" id="IPR021994">
    <property type="entry name" value="DUF3592"/>
</dbReference>
<dbReference type="Proteomes" id="UP000823990">
    <property type="component" value="Unassembled WGS sequence"/>
</dbReference>
<evidence type="ECO:0000256" key="1">
    <source>
        <dbReference type="SAM" id="Phobius"/>
    </source>
</evidence>
<keyword evidence="1" id="KW-1133">Transmembrane helix</keyword>
<feature type="transmembrane region" description="Helical" evidence="1">
    <location>
        <begin position="112"/>
        <end position="138"/>
    </location>
</feature>
<sequence>MANGRIKESNGGRWILWVFVAMGMAMFFVGVAVGIYFIVDAGNTESVTATVTAIYRRGSGDDASYDVRVSYTFGGEEYSDVPLGYWQTGMDEGDEIEIRLDPDDPENIGANAVAVILPCVLMGFGLLFAGFPVAMIAAEHKKDGGRREARKRGTAVKCRVTEVTSDISYSVNGKLPNDILVCVSPDGKRYVSAPFARKYSLPVGGEADVYVLPDDPEKYWVDLNSVTPPDAEEFEAVVPEGYTEDPLGQNRG</sequence>
<evidence type="ECO:0000313" key="3">
    <source>
        <dbReference type="EMBL" id="HIW02808.1"/>
    </source>
</evidence>
<feature type="domain" description="DUF3592" evidence="2">
    <location>
        <begin position="47"/>
        <end position="107"/>
    </location>
</feature>